<evidence type="ECO:0000256" key="2">
    <source>
        <dbReference type="ARBA" id="ARBA00022723"/>
    </source>
</evidence>
<organism evidence="6 7">
    <name type="scientific">Oculimacula yallundae</name>
    <dbReference type="NCBI Taxonomy" id="86028"/>
    <lineage>
        <taxon>Eukaryota</taxon>
        <taxon>Fungi</taxon>
        <taxon>Dikarya</taxon>
        <taxon>Ascomycota</taxon>
        <taxon>Pezizomycotina</taxon>
        <taxon>Leotiomycetes</taxon>
        <taxon>Helotiales</taxon>
        <taxon>Ploettnerulaceae</taxon>
        <taxon>Oculimacula</taxon>
    </lineage>
</organism>
<comment type="caution">
    <text evidence="6">The sequence shown here is derived from an EMBL/GenBank/DDBJ whole genome shotgun (WGS) entry which is preliminary data.</text>
</comment>
<evidence type="ECO:0000313" key="6">
    <source>
        <dbReference type="EMBL" id="KAL2071563.1"/>
    </source>
</evidence>
<feature type="region of interest" description="Disordered" evidence="4">
    <location>
        <begin position="1"/>
        <end position="21"/>
    </location>
</feature>
<feature type="domain" description="Zn(2)-C6 fungal-type" evidence="5">
    <location>
        <begin position="30"/>
        <end position="63"/>
    </location>
</feature>
<dbReference type="Pfam" id="PF04082">
    <property type="entry name" value="Fungal_trans"/>
    <property type="match status" value="1"/>
</dbReference>
<dbReference type="Proteomes" id="UP001595075">
    <property type="component" value="Unassembled WGS sequence"/>
</dbReference>
<keyword evidence="2" id="KW-0479">Metal-binding</keyword>
<dbReference type="SMART" id="SM00906">
    <property type="entry name" value="Fungal_trans"/>
    <property type="match status" value="1"/>
</dbReference>
<dbReference type="Gene3D" id="4.10.240.10">
    <property type="entry name" value="Zn(2)-C6 fungal-type DNA-binding domain"/>
    <property type="match status" value="1"/>
</dbReference>
<evidence type="ECO:0000256" key="4">
    <source>
        <dbReference type="SAM" id="MobiDB-lite"/>
    </source>
</evidence>
<feature type="compositionally biased region" description="Basic and acidic residues" evidence="4">
    <location>
        <begin position="102"/>
        <end position="115"/>
    </location>
</feature>
<dbReference type="SMART" id="SM00066">
    <property type="entry name" value="GAL4"/>
    <property type="match status" value="1"/>
</dbReference>
<dbReference type="CDD" id="cd00067">
    <property type="entry name" value="GAL4"/>
    <property type="match status" value="1"/>
</dbReference>
<feature type="region of interest" description="Disordered" evidence="4">
    <location>
        <begin position="64"/>
        <end position="85"/>
    </location>
</feature>
<dbReference type="PANTHER" id="PTHR31001">
    <property type="entry name" value="UNCHARACTERIZED TRANSCRIPTIONAL REGULATORY PROTEIN"/>
    <property type="match status" value="1"/>
</dbReference>
<dbReference type="PROSITE" id="PS50048">
    <property type="entry name" value="ZN2_CY6_FUNGAL_2"/>
    <property type="match status" value="1"/>
</dbReference>
<dbReference type="CDD" id="cd12148">
    <property type="entry name" value="fungal_TF_MHR"/>
    <property type="match status" value="1"/>
</dbReference>
<evidence type="ECO:0000259" key="5">
    <source>
        <dbReference type="PROSITE" id="PS50048"/>
    </source>
</evidence>
<dbReference type="InterPro" id="IPR050613">
    <property type="entry name" value="Sec_Metabolite_Reg"/>
</dbReference>
<dbReference type="InterPro" id="IPR036864">
    <property type="entry name" value="Zn2-C6_fun-type_DNA-bd_sf"/>
</dbReference>
<name>A0ABR4CPB7_9HELO</name>
<keyword evidence="3" id="KW-0539">Nucleus</keyword>
<feature type="region of interest" description="Disordered" evidence="4">
    <location>
        <begin position="98"/>
        <end position="120"/>
    </location>
</feature>
<dbReference type="EMBL" id="JAZHXI010000005">
    <property type="protein sequence ID" value="KAL2071563.1"/>
    <property type="molecule type" value="Genomic_DNA"/>
</dbReference>
<sequence>MTASNDQATDSSKRVAPRPGRLTRRRLPLSCVACRVRKLKCNREKPCQNCVARGESNAASCAYAEKSDKKIAGQSNPRSDSEEMRKRLNRLETSILSMMSNDTEKDGEQPSEDKLAGPQRISVDTRSTAWDAILNEIGGMKEAWSEENDKIELAESAYRSFSPAKKHRRGIFTGLTAPPDRSTILQSLPSREAADRLILHFFDSYNPCIPARYVLHKTTFLRQYSQHWANPSKTSIIWIGLLYSILCLAMQSYNRSPGDAPPEYQENGPELAELYRVYTAQCLVIADITKPTEFMIETLDLHSFAEYDSDRDGDIGTSMLSGIMMKLALQQGYHRDSSQIPGISVFQGEMRRRIWSAVNQHELLWSVQIGIPKAIRYSESDTQAPRILYEEELYEEMTELPPSRPFTTDTEVCYQVFKWRLMKAYGHVIEFVHIIAPQPYEEVLKLDLMLLEIYQQIPVHLQFGTLEEMKNDTSSRIMEKFILKSFWHKSVCVLHRKYWDTTPSDTPINGQWVYSRKSSLGSALAMLELQYTMQQACVPGGLMSKMKWYHFSLTNHDFLLAAMIICLDLMSVPVPDCVMLPEQKLSAIKRSRAIWLEIVDDCRDAKRAVKVLTAVLNKLSKKYTYLAQETSAPSSVSTYAPSQVRSPVPPPPPFVPDNKGYSHVDSLRYNAYFTEHVGLGLSSSAGDSVSNSNGDSIMQDNFLDVFSSDLTIPSDFDWNGWDQFLAGQSQQLNQDLAGQFDAQMGTGMGREFMPAVDMKCPFNFMDSNVNR</sequence>
<dbReference type="PANTHER" id="PTHR31001:SF49">
    <property type="entry name" value="ZN(II)2CYS6 TRANSCRIPTION FACTOR (EUROFUNG)"/>
    <property type="match status" value="1"/>
</dbReference>
<feature type="compositionally biased region" description="Polar residues" evidence="4">
    <location>
        <begin position="1"/>
        <end position="10"/>
    </location>
</feature>
<reference evidence="6 7" key="1">
    <citation type="journal article" date="2024" name="Commun. Biol.">
        <title>Comparative genomic analysis of thermophilic fungi reveals convergent evolutionary adaptations and gene losses.</title>
        <authorList>
            <person name="Steindorff A.S."/>
            <person name="Aguilar-Pontes M.V."/>
            <person name="Robinson A.J."/>
            <person name="Andreopoulos B."/>
            <person name="LaButti K."/>
            <person name="Kuo A."/>
            <person name="Mondo S."/>
            <person name="Riley R."/>
            <person name="Otillar R."/>
            <person name="Haridas S."/>
            <person name="Lipzen A."/>
            <person name="Grimwood J."/>
            <person name="Schmutz J."/>
            <person name="Clum A."/>
            <person name="Reid I.D."/>
            <person name="Moisan M.C."/>
            <person name="Butler G."/>
            <person name="Nguyen T.T.M."/>
            <person name="Dewar K."/>
            <person name="Conant G."/>
            <person name="Drula E."/>
            <person name="Henrissat B."/>
            <person name="Hansel C."/>
            <person name="Singer S."/>
            <person name="Hutchinson M.I."/>
            <person name="de Vries R.P."/>
            <person name="Natvig D.O."/>
            <person name="Powell A.J."/>
            <person name="Tsang A."/>
            <person name="Grigoriev I.V."/>
        </authorList>
    </citation>
    <scope>NUCLEOTIDE SEQUENCE [LARGE SCALE GENOMIC DNA]</scope>
    <source>
        <strain evidence="6 7">CBS 494.80</strain>
    </source>
</reference>
<comment type="subcellular location">
    <subcellularLocation>
        <location evidence="1">Nucleus</location>
    </subcellularLocation>
</comment>
<dbReference type="Pfam" id="PF00172">
    <property type="entry name" value="Zn_clus"/>
    <property type="match status" value="1"/>
</dbReference>
<accession>A0ABR4CPB7</accession>
<gene>
    <name evidence="6" type="ORF">VTL71DRAFT_12798</name>
</gene>
<evidence type="ECO:0000313" key="7">
    <source>
        <dbReference type="Proteomes" id="UP001595075"/>
    </source>
</evidence>
<dbReference type="SUPFAM" id="SSF57701">
    <property type="entry name" value="Zn2/Cys6 DNA-binding domain"/>
    <property type="match status" value="1"/>
</dbReference>
<proteinExistence type="predicted"/>
<evidence type="ECO:0000256" key="3">
    <source>
        <dbReference type="ARBA" id="ARBA00023242"/>
    </source>
</evidence>
<dbReference type="InterPro" id="IPR001138">
    <property type="entry name" value="Zn2Cys6_DnaBD"/>
</dbReference>
<evidence type="ECO:0000256" key="1">
    <source>
        <dbReference type="ARBA" id="ARBA00004123"/>
    </source>
</evidence>
<keyword evidence="7" id="KW-1185">Reference proteome</keyword>
<dbReference type="InterPro" id="IPR007219">
    <property type="entry name" value="XnlR_reg_dom"/>
</dbReference>
<protein>
    <recommendedName>
        <fullName evidence="5">Zn(2)-C6 fungal-type domain-containing protein</fullName>
    </recommendedName>
</protein>